<keyword evidence="2" id="KW-1185">Reference proteome</keyword>
<proteinExistence type="predicted"/>
<gene>
    <name evidence="1" type="ORF">SCLCIDRAFT_33301</name>
</gene>
<reference evidence="1 2" key="1">
    <citation type="submission" date="2014-04" db="EMBL/GenBank/DDBJ databases">
        <authorList>
            <consortium name="DOE Joint Genome Institute"/>
            <person name="Kuo A."/>
            <person name="Kohler A."/>
            <person name="Nagy L.G."/>
            <person name="Floudas D."/>
            <person name="Copeland A."/>
            <person name="Barry K.W."/>
            <person name="Cichocki N."/>
            <person name="Veneault-Fourrey C."/>
            <person name="LaButti K."/>
            <person name="Lindquist E.A."/>
            <person name="Lipzen A."/>
            <person name="Lundell T."/>
            <person name="Morin E."/>
            <person name="Murat C."/>
            <person name="Sun H."/>
            <person name="Tunlid A."/>
            <person name="Henrissat B."/>
            <person name="Grigoriev I.V."/>
            <person name="Hibbett D.S."/>
            <person name="Martin F."/>
            <person name="Nordberg H.P."/>
            <person name="Cantor M.N."/>
            <person name="Hua S.X."/>
        </authorList>
    </citation>
    <scope>NUCLEOTIDE SEQUENCE [LARGE SCALE GENOMIC DNA]</scope>
    <source>
        <strain evidence="1 2">Foug A</strain>
    </source>
</reference>
<protein>
    <recommendedName>
        <fullName evidence="3">DUF4238 domain-containing protein</fullName>
    </recommendedName>
</protein>
<name>A0A0C3D5F1_9AGAM</name>
<organism evidence="1 2">
    <name type="scientific">Scleroderma citrinum Foug A</name>
    <dbReference type="NCBI Taxonomy" id="1036808"/>
    <lineage>
        <taxon>Eukaryota</taxon>
        <taxon>Fungi</taxon>
        <taxon>Dikarya</taxon>
        <taxon>Basidiomycota</taxon>
        <taxon>Agaricomycotina</taxon>
        <taxon>Agaricomycetes</taxon>
        <taxon>Agaricomycetidae</taxon>
        <taxon>Boletales</taxon>
        <taxon>Sclerodermatineae</taxon>
        <taxon>Sclerodermataceae</taxon>
        <taxon>Scleroderma</taxon>
    </lineage>
</organism>
<sequence length="735" mass="83016">MPPKGDTKGKPTGSTDQYHHYIPRFILRRYQVGPARPKAERQRLFRRTGIDPEYVYYWDVAKNTLELRSIGQVYGVRNLYQDCKNTDNVNAAERKLSVLEHKAAMVISDLHAALPTGRFSVKRRPLEDLRKFLYVMHYRSSRLVDVYFDENHPDNVPMRPWIIHCKKTHGFKSPAEMWLHMLNYYLDNSHSQLMTHAAGITDKYGMGGVMGFMLPDNQVPPEIEHFPAISYQTNCGGHYTCIWQAADEEEFVLTHNGFGLWEGRVDGQPYVHRIFIISPRVIIVLRSVVLTIKDFTEKMAPSIQSSLLEIENGPPTCRRTQEFPDRDTVTAMENYRSSKQADGDVFTFNIKKLTVTQTMEVNSVLLDNVRKDGSVTFVSKTNMLRTARTFSGVLYHVFCNPRIFGLLNLLQDDLKSENASGIDAMKVVHFELFGLLLDASTGNRTFASAYERARKVLAVIVDQIHFSSVFASEIEERVGTVCARFLSNCDGDKLPPYVSWIETLPLETSTALFPFVFAVMEGSGFARAPSTSPLDVIQDEAVVLTFLEHVSVNVDGWYKLMTNDAGAALILSQLFEEGTTPDDVMMTLVTHVAASPQKCNSHYERACVLHRAICVSGPMRNKLTMYCSSSIAAIVTGLSLIIPSNKRSEQPNARLSNRLSQAHWLQLVQMIKDSMGQGEVSFTSGRGELPSSDIRHMADDVIVVGVLLWMAKERSDFLDNFCRPRKILLVKKEAK</sequence>
<dbReference type="Proteomes" id="UP000053989">
    <property type="component" value="Unassembled WGS sequence"/>
</dbReference>
<dbReference type="STRING" id="1036808.A0A0C3D5F1"/>
<evidence type="ECO:0008006" key="3">
    <source>
        <dbReference type="Google" id="ProtNLM"/>
    </source>
</evidence>
<dbReference type="InterPro" id="IPR025332">
    <property type="entry name" value="DUF4238"/>
</dbReference>
<evidence type="ECO:0000313" key="2">
    <source>
        <dbReference type="Proteomes" id="UP000053989"/>
    </source>
</evidence>
<reference evidence="2" key="2">
    <citation type="submission" date="2015-01" db="EMBL/GenBank/DDBJ databases">
        <title>Evolutionary Origins and Diversification of the Mycorrhizal Mutualists.</title>
        <authorList>
            <consortium name="DOE Joint Genome Institute"/>
            <consortium name="Mycorrhizal Genomics Consortium"/>
            <person name="Kohler A."/>
            <person name="Kuo A."/>
            <person name="Nagy L.G."/>
            <person name="Floudas D."/>
            <person name="Copeland A."/>
            <person name="Barry K.W."/>
            <person name="Cichocki N."/>
            <person name="Veneault-Fourrey C."/>
            <person name="LaButti K."/>
            <person name="Lindquist E.A."/>
            <person name="Lipzen A."/>
            <person name="Lundell T."/>
            <person name="Morin E."/>
            <person name="Murat C."/>
            <person name="Riley R."/>
            <person name="Ohm R."/>
            <person name="Sun H."/>
            <person name="Tunlid A."/>
            <person name="Henrissat B."/>
            <person name="Grigoriev I.V."/>
            <person name="Hibbett D.S."/>
            <person name="Martin F."/>
        </authorList>
    </citation>
    <scope>NUCLEOTIDE SEQUENCE [LARGE SCALE GENOMIC DNA]</scope>
    <source>
        <strain evidence="2">Foug A</strain>
    </source>
</reference>
<dbReference type="EMBL" id="KN822248">
    <property type="protein sequence ID" value="KIM51619.1"/>
    <property type="molecule type" value="Genomic_DNA"/>
</dbReference>
<dbReference type="AlphaFoldDB" id="A0A0C3D5F1"/>
<accession>A0A0C3D5F1</accession>
<dbReference type="OrthoDB" id="5340163at2759"/>
<dbReference type="Pfam" id="PF14022">
    <property type="entry name" value="DUF4238"/>
    <property type="match status" value="1"/>
</dbReference>
<dbReference type="InParanoid" id="A0A0C3D5F1"/>
<evidence type="ECO:0000313" key="1">
    <source>
        <dbReference type="EMBL" id="KIM51619.1"/>
    </source>
</evidence>
<dbReference type="HOGENOM" id="CLU_025751_0_0_1"/>